<gene>
    <name evidence="1" type="ORF">LOK49_LG13G02922</name>
</gene>
<dbReference type="EMBL" id="CM045771">
    <property type="protein sequence ID" value="KAI7987136.1"/>
    <property type="molecule type" value="Genomic_DNA"/>
</dbReference>
<keyword evidence="2" id="KW-1185">Reference proteome</keyword>
<evidence type="ECO:0000313" key="1">
    <source>
        <dbReference type="EMBL" id="KAI7987136.1"/>
    </source>
</evidence>
<organism evidence="1 2">
    <name type="scientific">Camellia lanceoleosa</name>
    <dbReference type="NCBI Taxonomy" id="1840588"/>
    <lineage>
        <taxon>Eukaryota</taxon>
        <taxon>Viridiplantae</taxon>
        <taxon>Streptophyta</taxon>
        <taxon>Embryophyta</taxon>
        <taxon>Tracheophyta</taxon>
        <taxon>Spermatophyta</taxon>
        <taxon>Magnoliopsida</taxon>
        <taxon>eudicotyledons</taxon>
        <taxon>Gunneridae</taxon>
        <taxon>Pentapetalae</taxon>
        <taxon>asterids</taxon>
        <taxon>Ericales</taxon>
        <taxon>Theaceae</taxon>
        <taxon>Camellia</taxon>
    </lineage>
</organism>
<sequence length="511" mass="57943">MRVEFAQYYPPPSLSLSLSLSIEFCRDSHKRGQSVCGDIHTSDCRSSVAAFTVQHRNSRGEVRPRLDRKLTVTDGCRTIRRPDLHHFRPDLHHAGPFLPNYKVIKINNEVRMGLKQAIKNLDAFPRAEEHLLQKTQSGAVVSIVGLVIIASLFLHELRYYITTYTVHQMAVDLKRGETLPIHINMTFPSLPCDVLSVDAIDMSGKHEVDLDTNIWKLRLSSDGHIIGTEYLSDLVEKEHIDTAHKHDGDKDNHEDSDQKNHLHGFDQDAETMIKKVKQALANGEGCRVYGVLDVQRVAGNFHISVHGLNIFVAQMIFEGPIHVNVSHIIHDLSFGPKYPGIHNPLDETSRILRGSSGTFKYYIKIVPTEYRYLSKEVLPTNQFSVTEYYSPMNEYDRTWPAVYFLYDLSPITVTIREERRSFLHFITRLCAVLGGTFALTGMLDRWMCRILDAVMKPNARSMWRCDILFSGDGSVSSGTDSAPALCIPSEAKSKENNDNINRFSLLPQQPN</sequence>
<comment type="caution">
    <text evidence="1">The sequence shown here is derived from an EMBL/GenBank/DDBJ whole genome shotgun (WGS) entry which is preliminary data.</text>
</comment>
<accession>A0ACC0FGN7</accession>
<protein>
    <submittedName>
        <fullName evidence="1">Endoplasmic reticulum-Golgi intermediate compartment protein 3</fullName>
    </submittedName>
</protein>
<name>A0ACC0FGN7_9ERIC</name>
<dbReference type="Proteomes" id="UP001060215">
    <property type="component" value="Chromosome 14"/>
</dbReference>
<proteinExistence type="predicted"/>
<reference evidence="1 2" key="1">
    <citation type="journal article" date="2022" name="Plant J.">
        <title>Chromosome-level genome of Camellia lanceoleosa provides a valuable resource for understanding genome evolution and self-incompatibility.</title>
        <authorList>
            <person name="Gong W."/>
            <person name="Xiao S."/>
            <person name="Wang L."/>
            <person name="Liao Z."/>
            <person name="Chang Y."/>
            <person name="Mo W."/>
            <person name="Hu G."/>
            <person name="Li W."/>
            <person name="Zhao G."/>
            <person name="Zhu H."/>
            <person name="Hu X."/>
            <person name="Ji K."/>
            <person name="Xiang X."/>
            <person name="Song Q."/>
            <person name="Yuan D."/>
            <person name="Jin S."/>
            <person name="Zhang L."/>
        </authorList>
    </citation>
    <scope>NUCLEOTIDE SEQUENCE [LARGE SCALE GENOMIC DNA]</scope>
    <source>
        <strain evidence="1">SQ_2022a</strain>
    </source>
</reference>
<evidence type="ECO:0000313" key="2">
    <source>
        <dbReference type="Proteomes" id="UP001060215"/>
    </source>
</evidence>